<dbReference type="InParanoid" id="C4JKX1"/>
<gene>
    <name evidence="1" type="ORF">UREG_00204</name>
</gene>
<dbReference type="STRING" id="336963.C4JKX1"/>
<reference evidence="2" key="1">
    <citation type="journal article" date="2009" name="Genome Res.">
        <title>Comparative genomic analyses of the human fungal pathogens Coccidioides and their relatives.</title>
        <authorList>
            <person name="Sharpton T.J."/>
            <person name="Stajich J.E."/>
            <person name="Rounsley S.D."/>
            <person name="Gardner M.J."/>
            <person name="Wortman J.R."/>
            <person name="Jordar V.S."/>
            <person name="Maiti R."/>
            <person name="Kodira C.D."/>
            <person name="Neafsey D.E."/>
            <person name="Zeng Q."/>
            <person name="Hung C.-Y."/>
            <person name="McMahan C."/>
            <person name="Muszewska A."/>
            <person name="Grynberg M."/>
            <person name="Mandel M.A."/>
            <person name="Kellner E.M."/>
            <person name="Barker B.M."/>
            <person name="Galgiani J.N."/>
            <person name="Orbach M.J."/>
            <person name="Kirkland T.N."/>
            <person name="Cole G.T."/>
            <person name="Henn M.R."/>
            <person name="Birren B.W."/>
            <person name="Taylor J.W."/>
        </authorList>
    </citation>
    <scope>NUCLEOTIDE SEQUENCE [LARGE SCALE GENOMIC DNA]</scope>
    <source>
        <strain evidence="2">UAMH 1704</strain>
    </source>
</reference>
<dbReference type="eggNOG" id="ENOG502SFZQ">
    <property type="taxonomic scope" value="Eukaryota"/>
</dbReference>
<sequence length="185" mass="20840">MDQSFGELICSNLFTFLIGPQKVAFKVHSDAIAKQSPALSALVHGGMIEAKSRRVEWPDVDEDTFVRFCEFCYSNDYSAPVHERVVVNENRWGPRLRARRNAVDSNSRATRSKETEPEPLSQGLVALFKSCAGWTSLQKAKEISLLLENEYPPPKFYAQCCGQFVPEGGEFVKDFWTLVWGVSAK</sequence>
<evidence type="ECO:0000313" key="2">
    <source>
        <dbReference type="Proteomes" id="UP000002058"/>
    </source>
</evidence>
<dbReference type="Proteomes" id="UP000002058">
    <property type="component" value="Unassembled WGS sequence"/>
</dbReference>
<dbReference type="Gene3D" id="3.30.710.10">
    <property type="entry name" value="Potassium Channel Kv1.1, Chain A"/>
    <property type="match status" value="1"/>
</dbReference>
<dbReference type="AlphaFoldDB" id="C4JKX1"/>
<keyword evidence="2" id="KW-1185">Reference proteome</keyword>
<evidence type="ECO:0000313" key="1">
    <source>
        <dbReference type="EMBL" id="EEP75358.1"/>
    </source>
</evidence>
<proteinExistence type="predicted"/>
<protein>
    <recommendedName>
        <fullName evidence="3">BTB domain-containing protein</fullName>
    </recommendedName>
</protein>
<dbReference type="HOGENOM" id="CLU_1462383_0_0_1"/>
<dbReference type="GeneID" id="8444854"/>
<dbReference type="EMBL" id="CH476615">
    <property type="protein sequence ID" value="EEP75358.1"/>
    <property type="molecule type" value="Genomic_DNA"/>
</dbReference>
<dbReference type="VEuPathDB" id="FungiDB:UREG_00204"/>
<organism evidence="1 2">
    <name type="scientific">Uncinocarpus reesii (strain UAMH 1704)</name>
    <dbReference type="NCBI Taxonomy" id="336963"/>
    <lineage>
        <taxon>Eukaryota</taxon>
        <taxon>Fungi</taxon>
        <taxon>Dikarya</taxon>
        <taxon>Ascomycota</taxon>
        <taxon>Pezizomycotina</taxon>
        <taxon>Eurotiomycetes</taxon>
        <taxon>Eurotiomycetidae</taxon>
        <taxon>Onygenales</taxon>
        <taxon>Onygenaceae</taxon>
        <taxon>Uncinocarpus</taxon>
    </lineage>
</organism>
<dbReference type="InterPro" id="IPR011333">
    <property type="entry name" value="SKP1/BTB/POZ_sf"/>
</dbReference>
<accession>C4JKX1</accession>
<dbReference type="OrthoDB" id="4173637at2759"/>
<evidence type="ECO:0008006" key="3">
    <source>
        <dbReference type="Google" id="ProtNLM"/>
    </source>
</evidence>
<dbReference type="KEGG" id="ure:UREG_00204"/>
<dbReference type="SUPFAM" id="SSF54695">
    <property type="entry name" value="POZ domain"/>
    <property type="match status" value="1"/>
</dbReference>
<name>C4JKX1_UNCRE</name>
<dbReference type="RefSeq" id="XP_002540691.1">
    <property type="nucleotide sequence ID" value="XM_002540645.1"/>
</dbReference>